<accession>A0A1G2BLT7</accession>
<evidence type="ECO:0000313" key="2">
    <source>
        <dbReference type="EMBL" id="OGY89290.1"/>
    </source>
</evidence>
<dbReference type="Pfam" id="PF21956">
    <property type="entry name" value="DUF6922"/>
    <property type="match status" value="1"/>
</dbReference>
<evidence type="ECO:0000259" key="1">
    <source>
        <dbReference type="Pfam" id="PF21956"/>
    </source>
</evidence>
<dbReference type="Proteomes" id="UP000178849">
    <property type="component" value="Unassembled WGS sequence"/>
</dbReference>
<comment type="caution">
    <text evidence="2">The sequence shown here is derived from an EMBL/GenBank/DDBJ whole genome shotgun (WGS) entry which is preliminary data.</text>
</comment>
<dbReference type="AlphaFoldDB" id="A0A1G2BLT7"/>
<name>A0A1G2BLT7_9BACT</name>
<evidence type="ECO:0000313" key="3">
    <source>
        <dbReference type="Proteomes" id="UP000178849"/>
    </source>
</evidence>
<reference evidence="2 3" key="1">
    <citation type="journal article" date="2016" name="Nat. Commun.">
        <title>Thousands of microbial genomes shed light on interconnected biogeochemical processes in an aquifer system.</title>
        <authorList>
            <person name="Anantharaman K."/>
            <person name="Brown C.T."/>
            <person name="Hug L.A."/>
            <person name="Sharon I."/>
            <person name="Castelle C.J."/>
            <person name="Probst A.J."/>
            <person name="Thomas B.C."/>
            <person name="Singh A."/>
            <person name="Wilkins M.J."/>
            <person name="Karaoz U."/>
            <person name="Brodie E.L."/>
            <person name="Williams K.H."/>
            <person name="Hubbard S.S."/>
            <person name="Banfield J.F."/>
        </authorList>
    </citation>
    <scope>NUCLEOTIDE SEQUENCE [LARGE SCALE GENOMIC DNA]</scope>
</reference>
<dbReference type="STRING" id="1798550.A2927_00450"/>
<dbReference type="EMBL" id="MHKL01000022">
    <property type="protein sequence ID" value="OGY89290.1"/>
    <property type="molecule type" value="Genomic_DNA"/>
</dbReference>
<feature type="domain" description="DUF6922" evidence="1">
    <location>
        <begin position="7"/>
        <end position="54"/>
    </location>
</feature>
<protein>
    <recommendedName>
        <fullName evidence="1">DUF6922 domain-containing protein</fullName>
    </recommendedName>
</protein>
<sequence length="94" mass="11387">MQTLTKKSLFWDVAKVDPRKNEKFIIERILNYGDEADFRWARESYGDKIVKETLLKSQALDNKSLSFWCQYFNLDQNKCLKNQSTKKQGWFWKR</sequence>
<gene>
    <name evidence="2" type="ORF">A2927_00450</name>
</gene>
<dbReference type="InterPro" id="IPR053830">
    <property type="entry name" value="DUF6922"/>
</dbReference>
<organism evidence="2 3">
    <name type="scientific">Candidatus Komeilibacteria bacterium RIFCSPLOWO2_01_FULL_45_10</name>
    <dbReference type="NCBI Taxonomy" id="1798550"/>
    <lineage>
        <taxon>Bacteria</taxon>
        <taxon>Candidatus Komeiliibacteriota</taxon>
    </lineage>
</organism>
<proteinExistence type="predicted"/>